<dbReference type="NCBIfam" id="TIGR02095">
    <property type="entry name" value="glgA"/>
    <property type="match status" value="1"/>
</dbReference>
<sequence>MHIVFVAPECAPRVKTGGLGEVLGALPAAIAGLGHRVTVYVPLYRSLRLDMEEQGAAPVVLESLTLPGPGSNRFARVLDGGTDRDVQFYLVDCPELFDREGVYGPPGENYLDNAVRFGLYCRAVLEAVKQLGVPDVLHLHDWQAAFAAIYLATSYAADPMLGRVATVYTIHNGGYQGLFPPEQLTDLLLPLSLFSSGVLRADKQVNPFAGAVRSSDLVTTVSPGYAEELKTPEFGEGLEEVYCQRGRDFVGILNGIDEEEWDPATDPHLAAHYSIEDLTGKRECRADLLRAFGADEVADSTAVIGMVSRLAGQKGFDLIAEAMPKLAEMNLVLLIVGRGEPAVEAQFRDLADKYPDRLRVSPDFSEELAHKMQAGADMTLMPSRYEPSGLTQMYSLRYGTVPVVRATGGLRDTVQEWEEGNGFVFEEYTSGALLAAVGRALKEFADRERWRARVQRGMAVRRGWDGPAREYDAEYRRAVEAHAARTNVAKLTEKV</sequence>
<dbReference type="InterPro" id="IPR011835">
    <property type="entry name" value="GS/SS"/>
</dbReference>
<evidence type="ECO:0000259" key="9">
    <source>
        <dbReference type="Pfam" id="PF00534"/>
    </source>
</evidence>
<comment type="function">
    <text evidence="2 8">Synthesizes alpha-1,4-glucan chains using ADP-glucose.</text>
</comment>
<feature type="domain" description="Starch synthase catalytic" evidence="10">
    <location>
        <begin position="2"/>
        <end position="241"/>
    </location>
</feature>
<gene>
    <name evidence="8" type="primary">glgA</name>
    <name evidence="11" type="ORF">ACK2TP_11070</name>
</gene>
<evidence type="ECO:0000256" key="6">
    <source>
        <dbReference type="ARBA" id="ARBA00022679"/>
    </source>
</evidence>
<dbReference type="PANTHER" id="PTHR45825:SF11">
    <property type="entry name" value="ALPHA AMYLASE DOMAIN-CONTAINING PROTEIN"/>
    <property type="match status" value="1"/>
</dbReference>
<comment type="catalytic activity">
    <reaction evidence="1 8">
        <text>[(1-&gt;4)-alpha-D-glucosyl](n) + ADP-alpha-D-glucose = [(1-&gt;4)-alpha-D-glucosyl](n+1) + ADP + H(+)</text>
        <dbReference type="Rhea" id="RHEA:18189"/>
        <dbReference type="Rhea" id="RHEA-COMP:9584"/>
        <dbReference type="Rhea" id="RHEA-COMP:9587"/>
        <dbReference type="ChEBI" id="CHEBI:15378"/>
        <dbReference type="ChEBI" id="CHEBI:15444"/>
        <dbReference type="ChEBI" id="CHEBI:57498"/>
        <dbReference type="ChEBI" id="CHEBI:456216"/>
        <dbReference type="EC" id="2.4.1.21"/>
    </reaction>
</comment>
<dbReference type="PANTHER" id="PTHR45825">
    <property type="entry name" value="GRANULE-BOUND STARCH SYNTHASE 1, CHLOROPLASTIC/AMYLOPLASTIC"/>
    <property type="match status" value="1"/>
</dbReference>
<evidence type="ECO:0000256" key="3">
    <source>
        <dbReference type="ARBA" id="ARBA00004964"/>
    </source>
</evidence>
<keyword evidence="6 8" id="KW-0808">Transferase</keyword>
<accession>A0ABW9KKI5</accession>
<keyword evidence="12" id="KW-1185">Reference proteome</keyword>
<comment type="similarity">
    <text evidence="4 8">Belongs to the glycosyltransferase 1 family. Bacterial/plant glycogen synthase subfamily.</text>
</comment>
<dbReference type="RefSeq" id="WP_263412213.1">
    <property type="nucleotide sequence ID" value="NZ_BAABBH010000001.1"/>
</dbReference>
<feature type="domain" description="Glycosyl transferase family 1" evidence="9">
    <location>
        <begin position="299"/>
        <end position="453"/>
    </location>
</feature>
<name>A0ABW9KKI5_9BACT</name>
<feature type="binding site" evidence="8">
    <location>
        <position position="15"/>
    </location>
    <ligand>
        <name>ADP-alpha-D-glucose</name>
        <dbReference type="ChEBI" id="CHEBI:57498"/>
    </ligand>
</feature>
<organism evidence="11 12">
    <name type="scientific">Terriglobus aquaticus</name>
    <dbReference type="NCBI Taxonomy" id="940139"/>
    <lineage>
        <taxon>Bacteria</taxon>
        <taxon>Pseudomonadati</taxon>
        <taxon>Acidobacteriota</taxon>
        <taxon>Terriglobia</taxon>
        <taxon>Terriglobales</taxon>
        <taxon>Acidobacteriaceae</taxon>
        <taxon>Terriglobus</taxon>
    </lineage>
</organism>
<dbReference type="Pfam" id="PF00534">
    <property type="entry name" value="Glycos_transf_1"/>
    <property type="match status" value="1"/>
</dbReference>
<dbReference type="GO" id="GO:0009011">
    <property type="term" value="F:alpha-1,4-glucan glucosyltransferase (ADP-glucose donor) activity"/>
    <property type="evidence" value="ECO:0007669"/>
    <property type="project" value="UniProtKB-EC"/>
</dbReference>
<keyword evidence="7 8" id="KW-0320">Glycogen biosynthesis</keyword>
<protein>
    <recommendedName>
        <fullName evidence="8">Glycogen synthase</fullName>
        <ecNumber evidence="8">2.4.1.21</ecNumber>
    </recommendedName>
    <alternativeName>
        <fullName evidence="8">Starch [bacterial glycogen] synthase</fullName>
    </alternativeName>
</protein>
<reference evidence="11 12" key="1">
    <citation type="submission" date="2024-12" db="EMBL/GenBank/DDBJ databases">
        <authorList>
            <person name="Lee Y."/>
        </authorList>
    </citation>
    <scope>NUCLEOTIDE SEQUENCE [LARGE SCALE GENOMIC DNA]</scope>
    <source>
        <strain evidence="11 12">03SUJ4</strain>
    </source>
</reference>
<dbReference type="Pfam" id="PF08323">
    <property type="entry name" value="Glyco_transf_5"/>
    <property type="match status" value="1"/>
</dbReference>
<dbReference type="CDD" id="cd03791">
    <property type="entry name" value="GT5_Glycogen_synthase_DULL1-like"/>
    <property type="match status" value="1"/>
</dbReference>
<evidence type="ECO:0000313" key="12">
    <source>
        <dbReference type="Proteomes" id="UP001634747"/>
    </source>
</evidence>
<dbReference type="HAMAP" id="MF_00484">
    <property type="entry name" value="Glycogen_synth"/>
    <property type="match status" value="1"/>
</dbReference>
<keyword evidence="5 8" id="KW-0328">Glycosyltransferase</keyword>
<proteinExistence type="inferred from homology"/>
<evidence type="ECO:0000256" key="8">
    <source>
        <dbReference type="HAMAP-Rule" id="MF_00484"/>
    </source>
</evidence>
<evidence type="ECO:0000256" key="1">
    <source>
        <dbReference type="ARBA" id="ARBA00001478"/>
    </source>
</evidence>
<dbReference type="SUPFAM" id="SSF53756">
    <property type="entry name" value="UDP-Glycosyltransferase/glycogen phosphorylase"/>
    <property type="match status" value="1"/>
</dbReference>
<evidence type="ECO:0000313" key="11">
    <source>
        <dbReference type="EMBL" id="MFN2976302.1"/>
    </source>
</evidence>
<comment type="pathway">
    <text evidence="3 8">Glycan biosynthesis; glycogen biosynthesis.</text>
</comment>
<evidence type="ECO:0000256" key="5">
    <source>
        <dbReference type="ARBA" id="ARBA00022676"/>
    </source>
</evidence>
<dbReference type="InterPro" id="IPR013534">
    <property type="entry name" value="Starch_synth_cat_dom"/>
</dbReference>
<evidence type="ECO:0000256" key="7">
    <source>
        <dbReference type="ARBA" id="ARBA00023056"/>
    </source>
</evidence>
<dbReference type="Proteomes" id="UP001634747">
    <property type="component" value="Unassembled WGS sequence"/>
</dbReference>
<evidence type="ECO:0000256" key="2">
    <source>
        <dbReference type="ARBA" id="ARBA00002764"/>
    </source>
</evidence>
<comment type="caution">
    <text evidence="11">The sequence shown here is derived from an EMBL/GenBank/DDBJ whole genome shotgun (WGS) entry which is preliminary data.</text>
</comment>
<evidence type="ECO:0000259" key="10">
    <source>
        <dbReference type="Pfam" id="PF08323"/>
    </source>
</evidence>
<dbReference type="InterPro" id="IPR001296">
    <property type="entry name" value="Glyco_trans_1"/>
</dbReference>
<dbReference type="EC" id="2.4.1.21" evidence="8"/>
<evidence type="ECO:0000256" key="4">
    <source>
        <dbReference type="ARBA" id="ARBA00010281"/>
    </source>
</evidence>
<dbReference type="Gene3D" id="3.40.50.2000">
    <property type="entry name" value="Glycogen Phosphorylase B"/>
    <property type="match status" value="2"/>
</dbReference>
<dbReference type="EMBL" id="JBJYXY010000001">
    <property type="protein sequence ID" value="MFN2976302.1"/>
    <property type="molecule type" value="Genomic_DNA"/>
</dbReference>